<dbReference type="Proteomes" id="UP001220022">
    <property type="component" value="Unassembled WGS sequence"/>
</dbReference>
<keyword evidence="4" id="KW-1185">Reference proteome</keyword>
<dbReference type="PANTHER" id="PTHR46558">
    <property type="entry name" value="TRACRIPTIONAL REGULATORY PROTEIN-RELATED-RELATED"/>
    <property type="match status" value="1"/>
</dbReference>
<dbReference type="Pfam" id="PF01381">
    <property type="entry name" value="HTH_3"/>
    <property type="match status" value="1"/>
</dbReference>
<proteinExistence type="predicted"/>
<dbReference type="SUPFAM" id="SSF47413">
    <property type="entry name" value="lambda repressor-like DNA-binding domains"/>
    <property type="match status" value="1"/>
</dbReference>
<comment type="caution">
    <text evidence="3">The sequence shown here is derived from an EMBL/GenBank/DDBJ whole genome shotgun (WGS) entry which is preliminary data.</text>
</comment>
<dbReference type="Gene3D" id="1.10.260.40">
    <property type="entry name" value="lambda repressor-like DNA-binding domains"/>
    <property type="match status" value="2"/>
</dbReference>
<dbReference type="SMART" id="SM00530">
    <property type="entry name" value="HTH_XRE"/>
    <property type="match status" value="2"/>
</dbReference>
<reference evidence="3 4" key="1">
    <citation type="submission" date="2023-03" db="EMBL/GenBank/DDBJ databases">
        <title>Draft genome sequence of type strain Streptomyces ferralitis JCM 14344.</title>
        <authorList>
            <person name="Klaysubun C."/>
            <person name="Duangmal K."/>
        </authorList>
    </citation>
    <scope>NUCLEOTIDE SEQUENCE [LARGE SCALE GENOMIC DNA]</scope>
    <source>
        <strain evidence="3 4">JCM 14344</strain>
    </source>
</reference>
<dbReference type="RefSeq" id="WP_275806668.1">
    <property type="nucleotide sequence ID" value="NZ_BAAANM010000005.1"/>
</dbReference>
<protein>
    <submittedName>
        <fullName evidence="3">Helix-turn-helix transcriptional regulator</fullName>
    </submittedName>
</protein>
<evidence type="ECO:0000313" key="3">
    <source>
        <dbReference type="EMBL" id="MDF2254377.1"/>
    </source>
</evidence>
<dbReference type="PANTHER" id="PTHR46558:SF4">
    <property type="entry name" value="DNA-BIDING PHAGE PROTEIN"/>
    <property type="match status" value="1"/>
</dbReference>
<dbReference type="InterPro" id="IPR010982">
    <property type="entry name" value="Lambda_DNA-bd_dom_sf"/>
</dbReference>
<dbReference type="PROSITE" id="PS50943">
    <property type="entry name" value="HTH_CROC1"/>
    <property type="match status" value="2"/>
</dbReference>
<dbReference type="EMBL" id="JARHTQ010000001">
    <property type="protein sequence ID" value="MDF2254377.1"/>
    <property type="molecule type" value="Genomic_DNA"/>
</dbReference>
<evidence type="ECO:0000256" key="1">
    <source>
        <dbReference type="ARBA" id="ARBA00023125"/>
    </source>
</evidence>
<evidence type="ECO:0000259" key="2">
    <source>
        <dbReference type="PROSITE" id="PS50943"/>
    </source>
</evidence>
<feature type="domain" description="HTH cro/C1-type" evidence="2">
    <location>
        <begin position="74"/>
        <end position="129"/>
    </location>
</feature>
<feature type="domain" description="HTH cro/C1-type" evidence="2">
    <location>
        <begin position="11"/>
        <end position="65"/>
    </location>
</feature>
<evidence type="ECO:0000313" key="4">
    <source>
        <dbReference type="Proteomes" id="UP001220022"/>
    </source>
</evidence>
<organism evidence="3 4">
    <name type="scientific">Streptantibioticus ferralitis</name>
    <dbReference type="NCBI Taxonomy" id="236510"/>
    <lineage>
        <taxon>Bacteria</taxon>
        <taxon>Bacillati</taxon>
        <taxon>Actinomycetota</taxon>
        <taxon>Actinomycetes</taxon>
        <taxon>Kitasatosporales</taxon>
        <taxon>Streptomycetaceae</taxon>
        <taxon>Streptantibioticus</taxon>
    </lineage>
</organism>
<dbReference type="CDD" id="cd00093">
    <property type="entry name" value="HTH_XRE"/>
    <property type="match status" value="1"/>
</dbReference>
<accession>A0ABT5YS00</accession>
<dbReference type="InterPro" id="IPR001387">
    <property type="entry name" value="Cro/C1-type_HTH"/>
</dbReference>
<sequence>MPARHFDGKRVRAARRALDLTQDDVGAALDVSRGTIAGYEANRSFPDGYKLPGYARVLQRPLDELFPRDGEPDLADLRCDAGYPQYKTSEIIGTRSATPVQNAERGVARLDDRFMGPLAAAYGVTVNELLAAQERSFGISTPPPSAAQCSAQALVPRTVTEKINYLLQNAYFGQTPPTDAEIAQAINEAGTTVATADDVRALRTGTETFASPAMRASLARAFQVEPAFFEDGAEVNPAAREVLEGIRFLGSIHQGQILALAARGSNTGLSAGMIAKINELVAELQDKLPDAPGSA</sequence>
<name>A0ABT5YS00_9ACTN</name>
<gene>
    <name evidence="3" type="ORF">P2L57_01135</name>
</gene>
<keyword evidence="1" id="KW-0238">DNA-binding</keyword>